<reference evidence="2" key="2">
    <citation type="submission" date="2020-09" db="EMBL/GenBank/DDBJ databases">
        <authorList>
            <person name="Sun Q."/>
            <person name="Sedlacek I."/>
        </authorList>
    </citation>
    <scope>NUCLEOTIDE SEQUENCE</scope>
    <source>
        <strain evidence="2">CCM 8711</strain>
    </source>
</reference>
<gene>
    <name evidence="2" type="ORF">GCM10011425_03800</name>
</gene>
<protein>
    <recommendedName>
        <fullName evidence="4">DUF2490 domain-containing protein</fullName>
    </recommendedName>
</protein>
<proteinExistence type="predicted"/>
<feature type="chain" id="PRO_5037563908" description="DUF2490 domain-containing protein" evidence="1">
    <location>
        <begin position="21"/>
        <end position="235"/>
    </location>
</feature>
<dbReference type="Pfam" id="PF10677">
    <property type="entry name" value="DUF2490"/>
    <property type="match status" value="1"/>
</dbReference>
<reference evidence="2" key="1">
    <citation type="journal article" date="2014" name="Int. J. Syst. Evol. Microbiol.">
        <title>Complete genome sequence of Corynebacterium casei LMG S-19264T (=DSM 44701T), isolated from a smear-ripened cheese.</title>
        <authorList>
            <consortium name="US DOE Joint Genome Institute (JGI-PGF)"/>
            <person name="Walter F."/>
            <person name="Albersmeier A."/>
            <person name="Kalinowski J."/>
            <person name="Ruckert C."/>
        </authorList>
    </citation>
    <scope>NUCLEOTIDE SEQUENCE</scope>
    <source>
        <strain evidence="2">CCM 8711</strain>
    </source>
</reference>
<evidence type="ECO:0000313" key="3">
    <source>
        <dbReference type="Proteomes" id="UP000662074"/>
    </source>
</evidence>
<dbReference type="Proteomes" id="UP000662074">
    <property type="component" value="Unassembled WGS sequence"/>
</dbReference>
<evidence type="ECO:0008006" key="4">
    <source>
        <dbReference type="Google" id="ProtNLM"/>
    </source>
</evidence>
<evidence type="ECO:0000313" key="2">
    <source>
        <dbReference type="EMBL" id="GGI49168.1"/>
    </source>
</evidence>
<dbReference type="EMBL" id="BMDO01000001">
    <property type="protein sequence ID" value="GGI49168.1"/>
    <property type="molecule type" value="Genomic_DNA"/>
</dbReference>
<feature type="signal peptide" evidence="1">
    <location>
        <begin position="1"/>
        <end position="20"/>
    </location>
</feature>
<keyword evidence="3" id="KW-1185">Reference proteome</keyword>
<comment type="caution">
    <text evidence="2">The sequence shown here is derived from an EMBL/GenBank/DDBJ whole genome shotgun (WGS) entry which is preliminary data.</text>
</comment>
<dbReference type="InterPro" id="IPR019619">
    <property type="entry name" value="DUF2490"/>
</dbReference>
<name>A0A917J5M9_9SPHI</name>
<organism evidence="2 3">
    <name type="scientific">Mucilaginibacter galii</name>
    <dbReference type="NCBI Taxonomy" id="2005073"/>
    <lineage>
        <taxon>Bacteria</taxon>
        <taxon>Pseudomonadati</taxon>
        <taxon>Bacteroidota</taxon>
        <taxon>Sphingobacteriia</taxon>
        <taxon>Sphingobacteriales</taxon>
        <taxon>Sphingobacteriaceae</taxon>
        <taxon>Mucilaginibacter</taxon>
    </lineage>
</organism>
<dbReference type="AlphaFoldDB" id="A0A917J5M9"/>
<accession>A0A917J5M9</accession>
<keyword evidence="1" id="KW-0732">Signal</keyword>
<evidence type="ECO:0000256" key="1">
    <source>
        <dbReference type="SAM" id="SignalP"/>
    </source>
</evidence>
<dbReference type="RefSeq" id="WP_188413276.1">
    <property type="nucleotide sequence ID" value="NZ_BMDO01000001.1"/>
</dbReference>
<sequence length="235" mass="27384">MQRLYIFILLFATTSFLAKGQGVNYGTGSWNIFTVNFAGNVDQHWGGYAEAQNRNYGIASHFYYYEVKAGISYNIDNNSLFLLGTGRYTTYGFDAVDDGPQVTETRLWEQFTTNHFINRVKLEHRYRVEQRWLSTGYLNRFRYRLTASVPINRPKLDPKTFFIAAFGEVFFNNKQPNFERNRFSPSLGYKFSKEFTLQAGVINQRNYAIASSNDKNYLILTATYNIQRQQTSDKK</sequence>